<dbReference type="InterPro" id="IPR003737">
    <property type="entry name" value="GlcNAc_PI_deacetylase-related"/>
</dbReference>
<keyword evidence="1" id="KW-0812">Transmembrane</keyword>
<dbReference type="GO" id="GO:0016811">
    <property type="term" value="F:hydrolase activity, acting on carbon-nitrogen (but not peptide) bonds, in linear amides"/>
    <property type="evidence" value="ECO:0007669"/>
    <property type="project" value="TreeGrafter"/>
</dbReference>
<dbReference type="SUPFAM" id="SSF102588">
    <property type="entry name" value="LmbE-like"/>
    <property type="match status" value="1"/>
</dbReference>
<dbReference type="STRING" id="418702.BJN45_09125"/>
<gene>
    <name evidence="2" type="ORF">BJN45_09125</name>
</gene>
<accession>A0A1R1I4F7</accession>
<dbReference type="Gene3D" id="3.40.50.10320">
    <property type="entry name" value="LmbE-like"/>
    <property type="match status" value="1"/>
</dbReference>
<dbReference type="EMBL" id="MTHD01000003">
    <property type="protein sequence ID" value="OMG53595.1"/>
    <property type="molecule type" value="Genomic_DNA"/>
</dbReference>
<organism evidence="2 3">
    <name type="scientific">Azonexus hydrophilus</name>
    <dbReference type="NCBI Taxonomy" id="418702"/>
    <lineage>
        <taxon>Bacteria</taxon>
        <taxon>Pseudomonadati</taxon>
        <taxon>Pseudomonadota</taxon>
        <taxon>Betaproteobacteria</taxon>
        <taxon>Rhodocyclales</taxon>
        <taxon>Azonexaceae</taxon>
        <taxon>Azonexus</taxon>
    </lineage>
</organism>
<keyword evidence="3" id="KW-1185">Reference proteome</keyword>
<dbReference type="Proteomes" id="UP000187526">
    <property type="component" value="Unassembled WGS sequence"/>
</dbReference>
<name>A0A1R1I4F7_9RHOO</name>
<dbReference type="RefSeq" id="WP_076094433.1">
    <property type="nucleotide sequence ID" value="NZ_MTHD01000003.1"/>
</dbReference>
<keyword evidence="1" id="KW-0472">Membrane</keyword>
<dbReference type="AlphaFoldDB" id="A0A1R1I4F7"/>
<feature type="transmembrane region" description="Helical" evidence="1">
    <location>
        <begin position="20"/>
        <end position="48"/>
    </location>
</feature>
<evidence type="ECO:0000256" key="1">
    <source>
        <dbReference type="SAM" id="Phobius"/>
    </source>
</evidence>
<evidence type="ECO:0000313" key="2">
    <source>
        <dbReference type="EMBL" id="OMG53595.1"/>
    </source>
</evidence>
<reference evidence="2 3" key="1">
    <citation type="submission" date="2016-10" db="EMBL/GenBank/DDBJ databases">
        <title>Alkaliphiles isolated from bioreactors.</title>
        <authorList>
            <person name="Salah Z."/>
            <person name="Rout S.P."/>
            <person name="Humphreys P.N."/>
        </authorList>
    </citation>
    <scope>NUCLEOTIDE SEQUENCE [LARGE SCALE GENOMIC DNA]</scope>
    <source>
        <strain evidence="2 3">ZS02</strain>
    </source>
</reference>
<evidence type="ECO:0000313" key="3">
    <source>
        <dbReference type="Proteomes" id="UP000187526"/>
    </source>
</evidence>
<protein>
    <submittedName>
        <fullName evidence="2">PIG-L family deacetylase</fullName>
    </submittedName>
</protein>
<dbReference type="InterPro" id="IPR024078">
    <property type="entry name" value="LmbE-like_dom_sf"/>
</dbReference>
<comment type="caution">
    <text evidence="2">The sequence shown here is derived from an EMBL/GenBank/DDBJ whole genome shotgun (WGS) entry which is preliminary data.</text>
</comment>
<dbReference type="PANTHER" id="PTHR12993">
    <property type="entry name" value="N-ACETYLGLUCOSAMINYL-PHOSPHATIDYLINOSITOL DE-N-ACETYLASE-RELATED"/>
    <property type="match status" value="1"/>
</dbReference>
<proteinExistence type="predicted"/>
<keyword evidence="1" id="KW-1133">Transmembrane helix</keyword>
<dbReference type="Pfam" id="PF02585">
    <property type="entry name" value="PIG-L"/>
    <property type="match status" value="1"/>
</dbReference>
<sequence>MKHDKTELLRQHRRNKRMMLFAAAAMLLLSGVIAGWWFVPLFALGLWLSHEAWFSDHLFYSPRSDYHFALAGDWDRTASIESGQIKLAGPLPAADTLVFSCRIESNLAGHFLDPWLEISGQRFHFERGSRGQRHWVMQQTNEMATAENIKVHTHHCQLHGPLHITGFRNPDFSEQRLLVLAPHADDAELAAFGLYQAAKDVMIVTLTQGEVEAGHYETLGLDPAQASRLKGRLRTWDSMAIPLWGNVPQTSCLQLGYYCMQLQSMQAAPEQSFGSRTSGECDTRTARQWNSLPLPGDAQGNPTWRNLVADLAAIVRHFRPQVIILPHPQIDPHPDHQATSHALQAALQEISDRPASHFLLYANHLHNNDRWPMGPAGGGITLPPRSSAGQAERFWLRPISDAAQLDKAMALAMHHDLTTPQPWKRAFRRKVQQLLAARRWPRTGENEFFRKAVRAGELFSVHTTLDAED</sequence>
<dbReference type="PANTHER" id="PTHR12993:SF29">
    <property type="entry name" value="BLR3841 PROTEIN"/>
    <property type="match status" value="1"/>
</dbReference>
<dbReference type="OrthoDB" id="7007936at2"/>